<dbReference type="AlphaFoldDB" id="A0A438J6Y5"/>
<dbReference type="EMBL" id="QGNW01000059">
    <property type="protein sequence ID" value="RVX04710.1"/>
    <property type="molecule type" value="Genomic_DNA"/>
</dbReference>
<evidence type="ECO:0000313" key="2">
    <source>
        <dbReference type="Proteomes" id="UP000288805"/>
    </source>
</evidence>
<evidence type="ECO:0000313" key="1">
    <source>
        <dbReference type="EMBL" id="RVX04710.1"/>
    </source>
</evidence>
<reference evidence="1 2" key="1">
    <citation type="journal article" date="2018" name="PLoS Genet.">
        <title>Population sequencing reveals clonal diversity and ancestral inbreeding in the grapevine cultivar Chardonnay.</title>
        <authorList>
            <person name="Roach M.J."/>
            <person name="Johnson D.L."/>
            <person name="Bohlmann J."/>
            <person name="van Vuuren H.J."/>
            <person name="Jones S.J."/>
            <person name="Pretorius I.S."/>
            <person name="Schmidt S.A."/>
            <person name="Borneman A.R."/>
        </authorList>
    </citation>
    <scope>NUCLEOTIDE SEQUENCE [LARGE SCALE GENOMIC DNA]</scope>
    <source>
        <strain evidence="2">cv. Chardonnay</strain>
        <tissue evidence="1">Leaf</tissue>
    </source>
</reference>
<gene>
    <name evidence="1" type="ORF">CK203_024931</name>
</gene>
<proteinExistence type="predicted"/>
<protein>
    <submittedName>
        <fullName evidence="1">Uncharacterized protein</fullName>
    </submittedName>
</protein>
<dbReference type="Proteomes" id="UP000288805">
    <property type="component" value="Unassembled WGS sequence"/>
</dbReference>
<name>A0A438J6Y5_VITVI</name>
<comment type="caution">
    <text evidence="1">The sequence shown here is derived from an EMBL/GenBank/DDBJ whole genome shotgun (WGS) entry which is preliminary data.</text>
</comment>
<accession>A0A438J6Y5</accession>
<sequence>MVLAEVQYPITMTVILPSRTRPSGQAFFWSYAYYLSHFLHMFRTYFTILGHLIPISRNHVGHPSVLCYIRLQVLDDNRAAQYMLPVCVELPDSFIGL</sequence>
<organism evidence="1 2">
    <name type="scientific">Vitis vinifera</name>
    <name type="common">Grape</name>
    <dbReference type="NCBI Taxonomy" id="29760"/>
    <lineage>
        <taxon>Eukaryota</taxon>
        <taxon>Viridiplantae</taxon>
        <taxon>Streptophyta</taxon>
        <taxon>Embryophyta</taxon>
        <taxon>Tracheophyta</taxon>
        <taxon>Spermatophyta</taxon>
        <taxon>Magnoliopsida</taxon>
        <taxon>eudicotyledons</taxon>
        <taxon>Gunneridae</taxon>
        <taxon>Pentapetalae</taxon>
        <taxon>rosids</taxon>
        <taxon>Vitales</taxon>
        <taxon>Vitaceae</taxon>
        <taxon>Viteae</taxon>
        <taxon>Vitis</taxon>
    </lineage>
</organism>